<comment type="caution">
    <text evidence="2">The sequence shown here is derived from an EMBL/GenBank/DDBJ whole genome shotgun (WGS) entry which is preliminary data.</text>
</comment>
<organism evidence="2 3">
    <name type="scientific">Amphibalanus amphitrite</name>
    <name type="common">Striped barnacle</name>
    <name type="synonym">Balanus amphitrite</name>
    <dbReference type="NCBI Taxonomy" id="1232801"/>
    <lineage>
        <taxon>Eukaryota</taxon>
        <taxon>Metazoa</taxon>
        <taxon>Ecdysozoa</taxon>
        <taxon>Arthropoda</taxon>
        <taxon>Crustacea</taxon>
        <taxon>Multicrustacea</taxon>
        <taxon>Cirripedia</taxon>
        <taxon>Thoracica</taxon>
        <taxon>Thoracicalcarea</taxon>
        <taxon>Balanomorpha</taxon>
        <taxon>Balanoidea</taxon>
        <taxon>Balanidae</taxon>
        <taxon>Amphibalaninae</taxon>
        <taxon>Amphibalanus</taxon>
    </lineage>
</organism>
<dbReference type="EMBL" id="VIIS01000869">
    <property type="protein sequence ID" value="KAF0304161.1"/>
    <property type="molecule type" value="Genomic_DNA"/>
</dbReference>
<sequence>MSCGRRGMPQSVIPPLETLETLDSLRTLESPDSLDSLETLGEVGGRHSPAVLSSFRQFVTPRQGNEAPWDRGG</sequence>
<proteinExistence type="predicted"/>
<name>A0A6A4WQ35_AMPAM</name>
<evidence type="ECO:0000313" key="3">
    <source>
        <dbReference type="Proteomes" id="UP000440578"/>
    </source>
</evidence>
<accession>A0A6A4WQ35</accession>
<feature type="region of interest" description="Disordered" evidence="1">
    <location>
        <begin position="54"/>
        <end position="73"/>
    </location>
</feature>
<protein>
    <submittedName>
        <fullName evidence="2">Uncharacterized protein</fullName>
    </submittedName>
</protein>
<dbReference type="AlphaFoldDB" id="A0A6A4WQ35"/>
<evidence type="ECO:0000256" key="1">
    <source>
        <dbReference type="SAM" id="MobiDB-lite"/>
    </source>
</evidence>
<feature type="compositionally biased region" description="Polar residues" evidence="1">
    <location>
        <begin position="54"/>
        <end position="63"/>
    </location>
</feature>
<gene>
    <name evidence="2" type="ORF">FJT64_002822</name>
</gene>
<keyword evidence="3" id="KW-1185">Reference proteome</keyword>
<evidence type="ECO:0000313" key="2">
    <source>
        <dbReference type="EMBL" id="KAF0304161.1"/>
    </source>
</evidence>
<dbReference type="Proteomes" id="UP000440578">
    <property type="component" value="Unassembled WGS sequence"/>
</dbReference>
<reference evidence="2 3" key="1">
    <citation type="submission" date="2019-07" db="EMBL/GenBank/DDBJ databases">
        <title>Draft genome assembly of a fouling barnacle, Amphibalanus amphitrite (Darwin, 1854): The first reference genome for Thecostraca.</title>
        <authorList>
            <person name="Kim W."/>
        </authorList>
    </citation>
    <scope>NUCLEOTIDE SEQUENCE [LARGE SCALE GENOMIC DNA]</scope>
    <source>
        <strain evidence="2">SNU_AA5</strain>
        <tissue evidence="2">Soma without cirri and trophi</tissue>
    </source>
</reference>